<dbReference type="InterPro" id="IPR017871">
    <property type="entry name" value="ABC_transporter-like_CS"/>
</dbReference>
<dbReference type="PANTHER" id="PTHR43790">
    <property type="entry name" value="CARBOHYDRATE TRANSPORT ATP-BINDING PROTEIN MG119-RELATED"/>
    <property type="match status" value="1"/>
</dbReference>
<dbReference type="EMBL" id="QWKX01000063">
    <property type="protein sequence ID" value="RIH75583.1"/>
    <property type="molecule type" value="Genomic_DNA"/>
</dbReference>
<gene>
    <name evidence="4" type="primary">rbsA_2</name>
    <name evidence="4" type="ORF">Mcate_02175</name>
</gene>
<dbReference type="InterPro" id="IPR003593">
    <property type="entry name" value="AAA+_ATPase"/>
</dbReference>
<evidence type="ECO:0000313" key="5">
    <source>
        <dbReference type="Proteomes" id="UP000266089"/>
    </source>
</evidence>
<dbReference type="Gene3D" id="3.40.50.300">
    <property type="entry name" value="P-loop containing nucleotide triphosphate hydrolases"/>
    <property type="match status" value="2"/>
</dbReference>
<evidence type="ECO:0000313" key="4">
    <source>
        <dbReference type="EMBL" id="RIH75583.1"/>
    </source>
</evidence>
<dbReference type="CDD" id="cd03215">
    <property type="entry name" value="ABC_Carb_Monos_II"/>
    <property type="match status" value="1"/>
</dbReference>
<keyword evidence="1" id="KW-0547">Nucleotide-binding</keyword>
<evidence type="ECO:0000256" key="2">
    <source>
        <dbReference type="ARBA" id="ARBA00022840"/>
    </source>
</evidence>
<dbReference type="GO" id="GO:0016887">
    <property type="term" value="F:ATP hydrolysis activity"/>
    <property type="evidence" value="ECO:0007669"/>
    <property type="project" value="InterPro"/>
</dbReference>
<sequence length="498" mass="53900">MSALLELKNITKRFPGVVANDKVSLEVYPGEVLALLGENGAGKSTLVSILYGLYRPDEGEIWVEGRPVRIASPMDALRLGIGLVPQHPTLVGRHTVAENLALGIGSPLWPAQRIGPLVERIAQGYGLQIDPRAPVFQLSPGEKQRVEIVRALLRGAKVLILDEPTSVLTPQEAEALFRVMRELRAAGKSLIFISHKLEEVLSIADRCTVLRRGRVVGSLLREEASKPRLAELMVGRSVSFERKRQSAALGEVVLEVDGLRARSSRNLPALQGVSFRLHRGEILGLAGVAGNGQSELVEVLAGLRSIEAGAVRLLGQPLPPSPARLFDLGVAHIPEDRIQMGTVPSMNVAENLALRTFDRPPWARGGLLNPRAFEEEARRQVQAYAIATPSLRTPSRLLSGGNIQKVILARELAGQPQLILAVHPTYGLDIGATEQVHRVLLEKTQQGSAVLLVSEDLEELLSLSDRIGVLYRGALRGPFAVEEVSREAIGLWMTGGAA</sequence>
<dbReference type="InterPro" id="IPR003439">
    <property type="entry name" value="ABC_transporter-like_ATP-bd"/>
</dbReference>
<dbReference type="SUPFAM" id="SSF52540">
    <property type="entry name" value="P-loop containing nucleoside triphosphate hydrolases"/>
    <property type="match status" value="2"/>
</dbReference>
<dbReference type="SMART" id="SM00382">
    <property type="entry name" value="AAA"/>
    <property type="match status" value="1"/>
</dbReference>
<accession>A0A399DW03</accession>
<name>A0A399DW03_9DEIN</name>
<dbReference type="PROSITE" id="PS00211">
    <property type="entry name" value="ABC_TRANSPORTER_1"/>
    <property type="match status" value="2"/>
</dbReference>
<dbReference type="Pfam" id="PF00005">
    <property type="entry name" value="ABC_tran"/>
    <property type="match status" value="2"/>
</dbReference>
<keyword evidence="4" id="KW-0378">Hydrolase</keyword>
<dbReference type="PANTHER" id="PTHR43790:SF4">
    <property type="entry name" value="GUANOSINE IMPORT ATP-BINDING PROTEIN NUPO"/>
    <property type="match status" value="1"/>
</dbReference>
<dbReference type="Proteomes" id="UP000266089">
    <property type="component" value="Unassembled WGS sequence"/>
</dbReference>
<feature type="domain" description="ABC transporter" evidence="3">
    <location>
        <begin position="5"/>
        <end position="237"/>
    </location>
</feature>
<keyword evidence="2 4" id="KW-0067">ATP-binding</keyword>
<comment type="caution">
    <text evidence="4">The sequence shown here is derived from an EMBL/GenBank/DDBJ whole genome shotgun (WGS) entry which is preliminary data.</text>
</comment>
<dbReference type="InterPro" id="IPR027417">
    <property type="entry name" value="P-loop_NTPase"/>
</dbReference>
<dbReference type="RefSeq" id="WP_119361743.1">
    <property type="nucleotide sequence ID" value="NZ_JBHSXZ010000028.1"/>
</dbReference>
<dbReference type="EC" id="3.6.3.17" evidence="4"/>
<organism evidence="4 5">
    <name type="scientific">Meiothermus taiwanensis</name>
    <dbReference type="NCBI Taxonomy" id="172827"/>
    <lineage>
        <taxon>Bacteria</taxon>
        <taxon>Thermotogati</taxon>
        <taxon>Deinococcota</taxon>
        <taxon>Deinococci</taxon>
        <taxon>Thermales</taxon>
        <taxon>Thermaceae</taxon>
        <taxon>Meiothermus</taxon>
    </lineage>
</organism>
<dbReference type="PROSITE" id="PS50893">
    <property type="entry name" value="ABC_TRANSPORTER_2"/>
    <property type="match status" value="2"/>
</dbReference>
<protein>
    <submittedName>
        <fullName evidence="4">Ribose import ATP-binding protein RbsA</fullName>
        <ecNumber evidence="4">3.6.3.17</ecNumber>
    </submittedName>
</protein>
<proteinExistence type="predicted"/>
<reference evidence="4 5" key="1">
    <citation type="submission" date="2018-08" db="EMBL/GenBank/DDBJ databases">
        <title>Meiothermus cateniformans JCM 15151 genome sequencing project.</title>
        <authorList>
            <person name="Da Costa M.S."/>
            <person name="Albuquerque L."/>
            <person name="Raposo P."/>
            <person name="Froufe H.J.C."/>
            <person name="Barroso C.S."/>
            <person name="Egas C."/>
        </authorList>
    </citation>
    <scope>NUCLEOTIDE SEQUENCE [LARGE SCALE GENOMIC DNA]</scope>
    <source>
        <strain evidence="4 5">JCM 15151</strain>
    </source>
</reference>
<dbReference type="AlphaFoldDB" id="A0A399DW03"/>
<dbReference type="CDD" id="cd03216">
    <property type="entry name" value="ABC_Carb_Monos_I"/>
    <property type="match status" value="1"/>
</dbReference>
<evidence type="ECO:0000259" key="3">
    <source>
        <dbReference type="PROSITE" id="PS50893"/>
    </source>
</evidence>
<dbReference type="InterPro" id="IPR050107">
    <property type="entry name" value="ABC_carbohydrate_import_ATPase"/>
</dbReference>
<evidence type="ECO:0000256" key="1">
    <source>
        <dbReference type="ARBA" id="ARBA00022741"/>
    </source>
</evidence>
<dbReference type="OrthoDB" id="9766104at2"/>
<feature type="domain" description="ABC transporter" evidence="3">
    <location>
        <begin position="254"/>
        <end position="497"/>
    </location>
</feature>
<dbReference type="GO" id="GO:0005524">
    <property type="term" value="F:ATP binding"/>
    <property type="evidence" value="ECO:0007669"/>
    <property type="project" value="UniProtKB-KW"/>
</dbReference>